<dbReference type="Pfam" id="PF13173">
    <property type="entry name" value="AAA_14"/>
    <property type="match status" value="1"/>
</dbReference>
<organism evidence="3 4">
    <name type="scientific">Eiseniibacteriota bacterium</name>
    <dbReference type="NCBI Taxonomy" id="2212470"/>
    <lineage>
        <taxon>Bacteria</taxon>
        <taxon>Candidatus Eiseniibacteriota</taxon>
    </lineage>
</organism>
<evidence type="ECO:0000259" key="2">
    <source>
        <dbReference type="Pfam" id="PF13635"/>
    </source>
</evidence>
<reference evidence="3" key="1">
    <citation type="submission" date="2019-03" db="EMBL/GenBank/DDBJ databases">
        <title>Lake Tanganyika Metagenome-Assembled Genomes (MAGs).</title>
        <authorList>
            <person name="Tran P."/>
        </authorList>
    </citation>
    <scope>NUCLEOTIDE SEQUENCE</scope>
    <source>
        <strain evidence="3">M_DeepCast_400m_m2_100</strain>
    </source>
</reference>
<dbReference type="PANTHER" id="PTHR43566:SF2">
    <property type="entry name" value="DUF4143 DOMAIN-CONTAINING PROTEIN"/>
    <property type="match status" value="1"/>
</dbReference>
<dbReference type="SUPFAM" id="SSF52540">
    <property type="entry name" value="P-loop containing nucleoside triphosphate hydrolases"/>
    <property type="match status" value="1"/>
</dbReference>
<keyword evidence="3" id="KW-0067">ATP-binding</keyword>
<dbReference type="EMBL" id="VGIY01000373">
    <property type="protein sequence ID" value="MBM3318483.1"/>
    <property type="molecule type" value="Genomic_DNA"/>
</dbReference>
<dbReference type="InterPro" id="IPR041682">
    <property type="entry name" value="AAA_14"/>
</dbReference>
<dbReference type="InterPro" id="IPR025420">
    <property type="entry name" value="DUF4143"/>
</dbReference>
<name>A0A938BPM2_UNCEI</name>
<evidence type="ECO:0000259" key="1">
    <source>
        <dbReference type="Pfam" id="PF13173"/>
    </source>
</evidence>
<accession>A0A938BPM2</accession>
<dbReference type="AlphaFoldDB" id="A0A938BPM2"/>
<gene>
    <name evidence="3" type="ORF">FJY75_11590</name>
</gene>
<feature type="domain" description="DUF4143" evidence="2">
    <location>
        <begin position="180"/>
        <end position="331"/>
    </location>
</feature>
<evidence type="ECO:0000313" key="4">
    <source>
        <dbReference type="Proteomes" id="UP000748308"/>
    </source>
</evidence>
<dbReference type="GO" id="GO:0005524">
    <property type="term" value="F:ATP binding"/>
    <property type="evidence" value="ECO:0007669"/>
    <property type="project" value="UniProtKB-KW"/>
</dbReference>
<protein>
    <submittedName>
        <fullName evidence="3">ATP-binding protein</fullName>
    </submittedName>
</protein>
<comment type="caution">
    <text evidence="3">The sequence shown here is derived from an EMBL/GenBank/DDBJ whole genome shotgun (WGS) entry which is preliminary data.</text>
</comment>
<proteinExistence type="predicted"/>
<evidence type="ECO:0000313" key="3">
    <source>
        <dbReference type="EMBL" id="MBM3318483.1"/>
    </source>
</evidence>
<dbReference type="PANTHER" id="PTHR43566">
    <property type="entry name" value="CONSERVED PROTEIN"/>
    <property type="match status" value="1"/>
</dbReference>
<dbReference type="Pfam" id="PF13635">
    <property type="entry name" value="DUF4143"/>
    <property type="match status" value="1"/>
</dbReference>
<feature type="domain" description="AAA" evidence="1">
    <location>
        <begin position="24"/>
        <end position="140"/>
    </location>
</feature>
<dbReference type="InterPro" id="IPR027417">
    <property type="entry name" value="P-loop_NTPase"/>
</dbReference>
<keyword evidence="3" id="KW-0547">Nucleotide-binding</keyword>
<dbReference type="Proteomes" id="UP000748308">
    <property type="component" value="Unassembled WGS sequence"/>
</dbReference>
<sequence>MDFTPFPRSLRISWSPNPRTGSAAVFLWGARQTGKTTYLRTSFPTARFYDLLDTALCAELSVGPHRLREEILAERPPVVVIDEVQHAPQLLTEVHWLLENTSTRFVLCGSSARKLRRGARNLLGGRATEVHMLPLTSREIGDVDLARLLRHGGLPVHYLADDPSDLLHAYVNNYLKAEIIDESATRNIPAFSRFLQTIGLSHGQQINYTGIARETGVSAGTVRNYFQILEDTLLGFTLEPWRRRQKRRLVETSKFYLFDIGVANQLHPEGAELAEGSDRYGTAFEHFILNEVSAYLAYVGKDRALAYWRTSSGFEVDLIVGAMDLAIECKSARELRAADLKGLRALRQEHAPRRSLVVCRTQTRRRTEDGIEIMPWHAFCEELWAGDLC</sequence>